<keyword evidence="2" id="KW-1185">Reference proteome</keyword>
<dbReference type="Proteomes" id="UP000789759">
    <property type="component" value="Unassembled WGS sequence"/>
</dbReference>
<reference evidence="1" key="1">
    <citation type="submission" date="2021-06" db="EMBL/GenBank/DDBJ databases">
        <authorList>
            <person name="Kallberg Y."/>
            <person name="Tangrot J."/>
            <person name="Rosling A."/>
        </authorList>
    </citation>
    <scope>NUCLEOTIDE SEQUENCE</scope>
    <source>
        <strain evidence="1">FL966</strain>
    </source>
</reference>
<organism evidence="1 2">
    <name type="scientific">Cetraspora pellucida</name>
    <dbReference type="NCBI Taxonomy" id="1433469"/>
    <lineage>
        <taxon>Eukaryota</taxon>
        <taxon>Fungi</taxon>
        <taxon>Fungi incertae sedis</taxon>
        <taxon>Mucoromycota</taxon>
        <taxon>Glomeromycotina</taxon>
        <taxon>Glomeromycetes</taxon>
        <taxon>Diversisporales</taxon>
        <taxon>Gigasporaceae</taxon>
        <taxon>Cetraspora</taxon>
    </lineage>
</organism>
<feature type="non-terminal residue" evidence="1">
    <location>
        <position position="1"/>
    </location>
</feature>
<comment type="caution">
    <text evidence="1">The sequence shown here is derived from an EMBL/GenBank/DDBJ whole genome shotgun (WGS) entry which is preliminary data.</text>
</comment>
<accession>A0A9N9KJT7</accession>
<evidence type="ECO:0000313" key="2">
    <source>
        <dbReference type="Proteomes" id="UP000789759"/>
    </source>
</evidence>
<dbReference type="EMBL" id="CAJVQA010080178">
    <property type="protein sequence ID" value="CAG8837017.1"/>
    <property type="molecule type" value="Genomic_DNA"/>
</dbReference>
<dbReference type="OrthoDB" id="2311365at2759"/>
<protein>
    <submittedName>
        <fullName evidence="1">2038_t:CDS:1</fullName>
    </submittedName>
</protein>
<evidence type="ECO:0000313" key="1">
    <source>
        <dbReference type="EMBL" id="CAG8837017.1"/>
    </source>
</evidence>
<feature type="non-terminal residue" evidence="1">
    <location>
        <position position="131"/>
    </location>
</feature>
<proteinExistence type="predicted"/>
<dbReference type="AlphaFoldDB" id="A0A9N9KJT7"/>
<sequence>IAKQNNPSMDDIFLNRDLCNIQFREYFNPVIEFEYDIKYGGCQYELHDFVFCLDLKKIKVCQLDNDDLLMYQFKMKSGNDDVIKFGETFNSETGDCGMSLMINYLKLESVWKPDFNSDNLMSSLFDLMQKC</sequence>
<gene>
    <name evidence="1" type="ORF">CPELLU_LOCUS21486</name>
</gene>
<name>A0A9N9KJT7_9GLOM</name>